<dbReference type="EMBL" id="QOQW01000005">
    <property type="protein sequence ID" value="RCK80711.1"/>
    <property type="molecule type" value="Genomic_DNA"/>
</dbReference>
<dbReference type="Proteomes" id="UP000252355">
    <property type="component" value="Unassembled WGS sequence"/>
</dbReference>
<organism evidence="10 11">
    <name type="scientific">Candidatus Ozemobacter sibiricus</name>
    <dbReference type="NCBI Taxonomy" id="2268124"/>
    <lineage>
        <taxon>Bacteria</taxon>
        <taxon>Candidatus Ozemobacteria</taxon>
        <taxon>Candidatus Ozemobacterales</taxon>
        <taxon>Candidatus Ozemobacteraceae</taxon>
        <taxon>Candidatus Ozemobacter</taxon>
    </lineage>
</organism>
<evidence type="ECO:0000256" key="2">
    <source>
        <dbReference type="ARBA" id="ARBA00022475"/>
    </source>
</evidence>
<evidence type="ECO:0000256" key="3">
    <source>
        <dbReference type="ARBA" id="ARBA00022676"/>
    </source>
</evidence>
<feature type="transmembrane region" description="Helical" evidence="8">
    <location>
        <begin position="180"/>
        <end position="211"/>
    </location>
</feature>
<evidence type="ECO:0000256" key="8">
    <source>
        <dbReference type="SAM" id="Phobius"/>
    </source>
</evidence>
<dbReference type="InterPro" id="IPR038731">
    <property type="entry name" value="RgtA/B/C-like"/>
</dbReference>
<feature type="transmembrane region" description="Helical" evidence="8">
    <location>
        <begin position="223"/>
        <end position="242"/>
    </location>
</feature>
<dbReference type="AlphaFoldDB" id="A0A367ZTP4"/>
<gene>
    <name evidence="10" type="ORF">OZSIB_3024</name>
</gene>
<comment type="subcellular location">
    <subcellularLocation>
        <location evidence="1">Cell membrane</location>
        <topology evidence="1">Multi-pass membrane protein</topology>
    </subcellularLocation>
</comment>
<feature type="transmembrane region" description="Helical" evidence="8">
    <location>
        <begin position="307"/>
        <end position="325"/>
    </location>
</feature>
<keyword evidence="2" id="KW-1003">Cell membrane</keyword>
<reference evidence="10 11" key="1">
    <citation type="submission" date="2018-05" db="EMBL/GenBank/DDBJ databases">
        <title>A metagenomic window into the 2 km-deep terrestrial subsurface aquifer revealed taxonomically and functionally diverse microbial community comprising novel uncultured bacterial lineages.</title>
        <authorList>
            <person name="Kadnikov V.V."/>
            <person name="Mardanov A.V."/>
            <person name="Beletsky A.V."/>
            <person name="Banks D."/>
            <person name="Pimenov N.V."/>
            <person name="Frank Y.A."/>
            <person name="Karnachuk O.V."/>
            <person name="Ravin N.V."/>
        </authorList>
    </citation>
    <scope>NUCLEOTIDE SEQUENCE [LARGE SCALE GENOMIC DNA]</scope>
    <source>
        <strain evidence="10">BY5</strain>
    </source>
</reference>
<protein>
    <recommendedName>
        <fullName evidence="9">Glycosyltransferase RgtA/B/C/D-like domain-containing protein</fullName>
    </recommendedName>
</protein>
<dbReference type="PANTHER" id="PTHR33908:SF11">
    <property type="entry name" value="MEMBRANE PROTEIN"/>
    <property type="match status" value="1"/>
</dbReference>
<proteinExistence type="predicted"/>
<dbReference type="GO" id="GO:0005886">
    <property type="term" value="C:plasma membrane"/>
    <property type="evidence" value="ECO:0007669"/>
    <property type="project" value="UniProtKB-SubCell"/>
</dbReference>
<evidence type="ECO:0000256" key="6">
    <source>
        <dbReference type="ARBA" id="ARBA00022989"/>
    </source>
</evidence>
<keyword evidence="5 8" id="KW-0812">Transmembrane</keyword>
<keyword evidence="3" id="KW-0328">Glycosyltransferase</keyword>
<comment type="caution">
    <text evidence="10">The sequence shown here is derived from an EMBL/GenBank/DDBJ whole genome shotgun (WGS) entry which is preliminary data.</text>
</comment>
<dbReference type="PANTHER" id="PTHR33908">
    <property type="entry name" value="MANNOSYLTRANSFERASE YKCB-RELATED"/>
    <property type="match status" value="1"/>
</dbReference>
<evidence type="ECO:0000259" key="9">
    <source>
        <dbReference type="Pfam" id="PF13231"/>
    </source>
</evidence>
<evidence type="ECO:0000256" key="1">
    <source>
        <dbReference type="ARBA" id="ARBA00004651"/>
    </source>
</evidence>
<evidence type="ECO:0000256" key="7">
    <source>
        <dbReference type="ARBA" id="ARBA00023136"/>
    </source>
</evidence>
<feature type="domain" description="Glycosyltransferase RgtA/B/C/D-like" evidence="9">
    <location>
        <begin position="178"/>
        <end position="240"/>
    </location>
</feature>
<sequence length="524" mass="57315">MESMMPETDVWERRFWMVWFGGLALRLVLGLALDLTPDEAYYWEYARRPDWSYYDHPPMVGYLIALGRLVFGDSVVAVRLPAWIGIGVVSWLLYVIGRDHLGSARTGCLAAALPHLTPAGLALGFITTPDVPLAMAWIAATTAFLELLGNATAADTAAPGASPPSAEPAPAASPVGLRPWLLTGLALGLGAMSKYTMIFLVPGIAATMLAFPRLRAQIGRGPFWLMVGLAALGTVPVLIWNLEHDWASLRFQLHHGLQASPRPFLVNLGDFLGGQVVTIGPLLLIALWIVGLTRLKAAWRTGDERRFFLAAAGLPMLCFFAYNGLRSKVEANWPQVAYLPLMPLVAEWLREGPTPRRRHFWILGTSGLLAVLAALQALTLLLPIPVRSDVSTRLHGWTQMGTALRAFDERTGRRLFFVGQGAPLTALVAFYGGLPPDRIAEVNGAGQWAFWWGDRSLPPGTDLAYVDEGRHSEAAGFSQRFHGPNASESHPIFSRGRLLRTITITTLQSSREPLVFRRPVSPSP</sequence>
<name>A0A367ZTP4_9BACT</name>
<dbReference type="Pfam" id="PF13231">
    <property type="entry name" value="PMT_2"/>
    <property type="match status" value="2"/>
</dbReference>
<feature type="domain" description="Glycosyltransferase RgtA/B/C/D-like" evidence="9">
    <location>
        <begin position="55"/>
        <end position="147"/>
    </location>
</feature>
<feature type="transmembrane region" description="Helical" evidence="8">
    <location>
        <begin position="361"/>
        <end position="384"/>
    </location>
</feature>
<keyword evidence="6 8" id="KW-1133">Transmembrane helix</keyword>
<dbReference type="GO" id="GO:0016763">
    <property type="term" value="F:pentosyltransferase activity"/>
    <property type="evidence" value="ECO:0007669"/>
    <property type="project" value="TreeGrafter"/>
</dbReference>
<keyword evidence="7 8" id="KW-0472">Membrane</keyword>
<feature type="transmembrane region" description="Helical" evidence="8">
    <location>
        <begin position="15"/>
        <end position="33"/>
    </location>
</feature>
<feature type="transmembrane region" description="Helical" evidence="8">
    <location>
        <begin position="77"/>
        <end position="96"/>
    </location>
</feature>
<evidence type="ECO:0000256" key="5">
    <source>
        <dbReference type="ARBA" id="ARBA00022692"/>
    </source>
</evidence>
<dbReference type="GO" id="GO:0009103">
    <property type="term" value="P:lipopolysaccharide biosynthetic process"/>
    <property type="evidence" value="ECO:0007669"/>
    <property type="project" value="UniProtKB-ARBA"/>
</dbReference>
<evidence type="ECO:0000313" key="10">
    <source>
        <dbReference type="EMBL" id="RCK80711.1"/>
    </source>
</evidence>
<keyword evidence="4" id="KW-0808">Transferase</keyword>
<evidence type="ECO:0000313" key="11">
    <source>
        <dbReference type="Proteomes" id="UP000252355"/>
    </source>
</evidence>
<accession>A0A367ZTP4</accession>
<evidence type="ECO:0000256" key="4">
    <source>
        <dbReference type="ARBA" id="ARBA00022679"/>
    </source>
</evidence>
<feature type="transmembrane region" description="Helical" evidence="8">
    <location>
        <begin position="271"/>
        <end position="295"/>
    </location>
</feature>
<dbReference type="InterPro" id="IPR050297">
    <property type="entry name" value="LipidA_mod_glycosyltrf_83"/>
</dbReference>